<dbReference type="EMBL" id="CADCUE010000083">
    <property type="protein sequence ID" value="CAA9325649.1"/>
    <property type="molecule type" value="Genomic_DNA"/>
</dbReference>
<evidence type="ECO:0000313" key="1">
    <source>
        <dbReference type="EMBL" id="CAA9325649.1"/>
    </source>
</evidence>
<name>A0A6J4LAI7_9ACTN</name>
<gene>
    <name evidence="1" type="ORF">AVDCRST_MAG16-1029</name>
</gene>
<reference evidence="1" key="1">
    <citation type="submission" date="2020-02" db="EMBL/GenBank/DDBJ databases">
        <authorList>
            <person name="Meier V. D."/>
        </authorList>
    </citation>
    <scope>NUCLEOTIDE SEQUENCE</scope>
    <source>
        <strain evidence="1">AVDCRST_MAG16</strain>
    </source>
</reference>
<sequence length="391" mass="40595">MPSALVHAYPWDFAGPAASDPAAARAVELGVTAVAVAASYHATRAAGPLHPSRPLVEAEHAACYVPVRPSAWAGRRLVPRSPTWVDSPDSFGSARRSLAAAGLETHAWVVLTHNRALGGAHPDLVVRNAFGHAYPYALCPSAPDVVEYCTTLVEEVQAAGPVDGLVLEACGPMGFEHNGPHDKTGLAGWTATQRALLSLCFCTACTGRYADAGADVAEARSRVRQAITPGGVPCPPPVPDSVERALGADLAGVLHGVRSAATAGLRRQVLARAGSGVRVTLHADPDPWARGSFAPVAPALEDPVDALVASCVDVDAGVRSLPELRALGGPDVALGALVQPTRDWADADVVERIDRLRSAGAVELHLYHLGLVGPAGHALLRRMAEAFLSAR</sequence>
<dbReference type="AlphaFoldDB" id="A0A6J4LAI7"/>
<protein>
    <submittedName>
        <fullName evidence="1">Conserved hypothetical alanine-rich protein</fullName>
    </submittedName>
</protein>
<organism evidence="1">
    <name type="scientific">uncultured Frankineae bacterium</name>
    <dbReference type="NCBI Taxonomy" id="437475"/>
    <lineage>
        <taxon>Bacteria</taxon>
        <taxon>Bacillati</taxon>
        <taxon>Actinomycetota</taxon>
        <taxon>Actinomycetes</taxon>
        <taxon>Frankiales</taxon>
        <taxon>environmental samples</taxon>
    </lineage>
</organism>
<proteinExistence type="predicted"/>
<accession>A0A6J4LAI7</accession>